<dbReference type="RefSeq" id="WP_120192083.1">
    <property type="nucleotide sequence ID" value="NZ_RAPK01000007.1"/>
</dbReference>
<dbReference type="EMBL" id="RAPK01000007">
    <property type="protein sequence ID" value="RKD75183.1"/>
    <property type="molecule type" value="Genomic_DNA"/>
</dbReference>
<sequence>MRDIEIKLVYINDQFIDCRGGTLSIENHAENWQFEMYDPVLTLEEEGLHHTDEYYLKLYTADDAMFTGRSFTSENIERKKELLVFEGAGELHEA</sequence>
<accession>A0A419V5C0</accession>
<protein>
    <submittedName>
        <fullName evidence="1">Uncharacterized protein</fullName>
    </submittedName>
</protein>
<dbReference type="Proteomes" id="UP000285120">
    <property type="component" value="Unassembled WGS sequence"/>
</dbReference>
<gene>
    <name evidence="1" type="ORF">ATL39_0880</name>
</gene>
<dbReference type="AlphaFoldDB" id="A0A419V5C0"/>
<organism evidence="1 2">
    <name type="scientific">Sinobaca qinghaiensis</name>
    <dbReference type="NCBI Taxonomy" id="342944"/>
    <lineage>
        <taxon>Bacteria</taxon>
        <taxon>Bacillati</taxon>
        <taxon>Bacillota</taxon>
        <taxon>Bacilli</taxon>
        <taxon>Bacillales</taxon>
        <taxon>Sporolactobacillaceae</taxon>
        <taxon>Sinobaca</taxon>
    </lineage>
</organism>
<evidence type="ECO:0000313" key="1">
    <source>
        <dbReference type="EMBL" id="RKD75183.1"/>
    </source>
</evidence>
<evidence type="ECO:0000313" key="2">
    <source>
        <dbReference type="Proteomes" id="UP000285120"/>
    </source>
</evidence>
<keyword evidence="2" id="KW-1185">Reference proteome</keyword>
<proteinExistence type="predicted"/>
<reference evidence="1 2" key="1">
    <citation type="submission" date="2018-09" db="EMBL/GenBank/DDBJ databases">
        <title>Genomic Encyclopedia of Archaeal and Bacterial Type Strains, Phase II (KMG-II): from individual species to whole genera.</title>
        <authorList>
            <person name="Goeker M."/>
        </authorList>
    </citation>
    <scope>NUCLEOTIDE SEQUENCE [LARGE SCALE GENOMIC DNA]</scope>
    <source>
        <strain evidence="1 2">DSM 17008</strain>
    </source>
</reference>
<name>A0A419V5C0_9BACL</name>
<comment type="caution">
    <text evidence="1">The sequence shown here is derived from an EMBL/GenBank/DDBJ whole genome shotgun (WGS) entry which is preliminary data.</text>
</comment>